<feature type="domain" description="C2H2-type" evidence="13">
    <location>
        <begin position="579"/>
        <end position="607"/>
    </location>
</feature>
<keyword evidence="6" id="KW-0862">Zinc</keyword>
<dbReference type="Gene3D" id="3.30.160.60">
    <property type="entry name" value="Classic Zinc Finger"/>
    <property type="match status" value="7"/>
</dbReference>
<feature type="domain" description="C2H2-type" evidence="13">
    <location>
        <begin position="465"/>
        <end position="492"/>
    </location>
</feature>
<dbReference type="SUPFAM" id="SSF57667">
    <property type="entry name" value="beta-beta-alpha zinc fingers"/>
    <property type="match status" value="5"/>
</dbReference>
<dbReference type="AlphaFoldDB" id="A0A0P4W5E1"/>
<dbReference type="InterPro" id="IPR050717">
    <property type="entry name" value="C2H2-ZF_Transcription_Reg"/>
</dbReference>
<evidence type="ECO:0000256" key="3">
    <source>
        <dbReference type="ARBA" id="ARBA00022723"/>
    </source>
</evidence>
<sequence>MADLSGTDDVKPPKCHHDYWLTLEEAEKEVKAHEDRTGTRYTSDKDDPSFGTSAWTEAECKLLWEEGDKYMGEPLEFDGIPFLVLATKELLCHYGISTKKTTTDSSKNLSCPAKVVLKEVIKFPDYKIENNTNCEKEKWSKMIQDDICCGSVRSERRIYVHLPSPELHLHTVLTKRVVQETRADANSSVPHCLICNSKLSASTRSAIPLFTGKIVTSHRRQELSVVLGEILNQQLQKTTVHSNIVCSKCFNLIDDIDSLEEQVINKKQVVVNKYKRTISEVNQKPSSTISHSDDDPNFDMPSHSSKRGRGRGRPPGRPRLRGRGRGRPRGKTKPTKKASESCLVKLELEETPEEETLHKRLKSPTPLQTIKKEDIMSDLDSIEDSQETLVRIEALEAEEEEVEIPITKDDVAMELQEDVLEVVEEVLVKEEKQGKRFSCSQCHKQFLTKAAVRNHIKVHDRLDSYECEECEKSFSTKYRLKAHLKIHVDRDRPHNCHVCNKSFYTRYHLNTHLRSHEGSRNYVCELCGKALSTQKTLELHILTHTGEKPFQCEICGSTFRQRSNLLTHIKATHYHEKNYHCELCQRSFVRKRLLDYHINSVHTGHRPYKCEMCGATFVYPHYFRRHIRKHTGDKPHKCQVCEKTFASRENRNAHMFIHSEKKPYECKVCCAGFMRKPLCVTHLAVHGQINNPEAYITFNSPSLLANSHEAATAEEEAAQAIHAVRLAEEATPHQAVEEQTQIMRDGKVVKITSRPVHIIETDETTRYVIHSSERVPDSNMDHFFAELQGQVVEVRSEDF</sequence>
<evidence type="ECO:0000256" key="7">
    <source>
        <dbReference type="ARBA" id="ARBA00023015"/>
    </source>
</evidence>
<evidence type="ECO:0000256" key="6">
    <source>
        <dbReference type="ARBA" id="ARBA00022833"/>
    </source>
</evidence>
<feature type="domain" description="C2H2-type" evidence="13">
    <location>
        <begin position="550"/>
        <end position="578"/>
    </location>
</feature>
<feature type="domain" description="C2H2-type" evidence="13">
    <location>
        <begin position="636"/>
        <end position="663"/>
    </location>
</feature>
<feature type="domain" description="C2H2-type" evidence="13">
    <location>
        <begin position="608"/>
        <end position="635"/>
    </location>
</feature>
<accession>A0A0P4W5E1</accession>
<comment type="subcellular location">
    <subcellularLocation>
        <location evidence="1">Nucleus</location>
    </subcellularLocation>
</comment>
<name>A0A0P4W5E1_SCYOL</name>
<feature type="domain" description="C2H2-type" evidence="13">
    <location>
        <begin position="522"/>
        <end position="549"/>
    </location>
</feature>
<dbReference type="PROSITE" id="PS50157">
    <property type="entry name" value="ZINC_FINGER_C2H2_2"/>
    <property type="match status" value="8"/>
</dbReference>
<protein>
    <recommendedName>
        <fullName evidence="13">C2H2-type domain-containing protein</fullName>
    </recommendedName>
</protein>
<dbReference type="GO" id="GO:0008270">
    <property type="term" value="F:zinc ion binding"/>
    <property type="evidence" value="ECO:0007669"/>
    <property type="project" value="UniProtKB-KW"/>
</dbReference>
<dbReference type="PROSITE" id="PS00028">
    <property type="entry name" value="ZINC_FINGER_C2H2_1"/>
    <property type="match status" value="9"/>
</dbReference>
<keyword evidence="4" id="KW-0677">Repeat</keyword>
<keyword evidence="8" id="KW-0238">DNA-binding</keyword>
<evidence type="ECO:0000256" key="12">
    <source>
        <dbReference type="SAM" id="MobiDB-lite"/>
    </source>
</evidence>
<dbReference type="InterPro" id="IPR036236">
    <property type="entry name" value="Znf_C2H2_sf"/>
</dbReference>
<dbReference type="Pfam" id="PF00096">
    <property type="entry name" value="zf-C2H2"/>
    <property type="match status" value="5"/>
</dbReference>
<dbReference type="Pfam" id="PF13912">
    <property type="entry name" value="zf-C2H2_6"/>
    <property type="match status" value="1"/>
</dbReference>
<keyword evidence="3" id="KW-0479">Metal-binding</keyword>
<comment type="similarity">
    <text evidence="2">Belongs to the krueppel C2H2-type zinc-finger protein family.</text>
</comment>
<keyword evidence="5 11" id="KW-0863">Zinc-finger</keyword>
<dbReference type="GO" id="GO:0000981">
    <property type="term" value="F:DNA-binding transcription factor activity, RNA polymerase II-specific"/>
    <property type="evidence" value="ECO:0007669"/>
    <property type="project" value="TreeGrafter"/>
</dbReference>
<evidence type="ECO:0000313" key="14">
    <source>
        <dbReference type="EMBL" id="JAI63718.1"/>
    </source>
</evidence>
<dbReference type="FunFam" id="3.30.160.60:FF:000012">
    <property type="entry name" value="RB-associated KRAB zinc finger protein-like"/>
    <property type="match status" value="1"/>
</dbReference>
<evidence type="ECO:0000256" key="9">
    <source>
        <dbReference type="ARBA" id="ARBA00023163"/>
    </source>
</evidence>
<dbReference type="SMART" id="SM00355">
    <property type="entry name" value="ZnF_C2H2"/>
    <property type="match status" value="9"/>
</dbReference>
<dbReference type="FunFam" id="3.30.160.60:FF:000045">
    <property type="entry name" value="ZFP69 zinc finger protein B"/>
    <property type="match status" value="1"/>
</dbReference>
<dbReference type="GO" id="GO:0005634">
    <property type="term" value="C:nucleus"/>
    <property type="evidence" value="ECO:0007669"/>
    <property type="project" value="UniProtKB-SubCell"/>
</dbReference>
<proteinExistence type="inferred from homology"/>
<feature type="domain" description="C2H2-type" evidence="13">
    <location>
        <begin position="494"/>
        <end position="521"/>
    </location>
</feature>
<dbReference type="PANTHER" id="PTHR14196:SF12">
    <property type="entry name" value="ZINC FINGER PROTEIN 208-LIKE"/>
    <property type="match status" value="1"/>
</dbReference>
<feature type="compositionally biased region" description="Basic residues" evidence="12">
    <location>
        <begin position="304"/>
        <end position="336"/>
    </location>
</feature>
<dbReference type="InterPro" id="IPR013087">
    <property type="entry name" value="Znf_C2H2_type"/>
</dbReference>
<dbReference type="EMBL" id="GDRN01071288">
    <property type="protein sequence ID" value="JAI63718.1"/>
    <property type="molecule type" value="Transcribed_RNA"/>
</dbReference>
<evidence type="ECO:0000256" key="8">
    <source>
        <dbReference type="ARBA" id="ARBA00023125"/>
    </source>
</evidence>
<evidence type="ECO:0000256" key="5">
    <source>
        <dbReference type="ARBA" id="ARBA00022771"/>
    </source>
</evidence>
<organism evidence="14">
    <name type="scientific">Scylla olivacea</name>
    <name type="common">Orange mud crab</name>
    <name type="synonym">Cancer olivacea</name>
    <dbReference type="NCBI Taxonomy" id="85551"/>
    <lineage>
        <taxon>Eukaryota</taxon>
        <taxon>Metazoa</taxon>
        <taxon>Ecdysozoa</taxon>
        <taxon>Arthropoda</taxon>
        <taxon>Crustacea</taxon>
        <taxon>Multicrustacea</taxon>
        <taxon>Malacostraca</taxon>
        <taxon>Eumalacostraca</taxon>
        <taxon>Eucarida</taxon>
        <taxon>Decapoda</taxon>
        <taxon>Pleocyemata</taxon>
        <taxon>Brachyura</taxon>
        <taxon>Eubrachyura</taxon>
        <taxon>Portunoidea</taxon>
        <taxon>Portunidae</taxon>
        <taxon>Portuninae</taxon>
        <taxon>Scylla</taxon>
    </lineage>
</organism>
<evidence type="ECO:0000256" key="2">
    <source>
        <dbReference type="ARBA" id="ARBA00006991"/>
    </source>
</evidence>
<feature type="region of interest" description="Disordered" evidence="12">
    <location>
        <begin position="282"/>
        <end position="342"/>
    </location>
</feature>
<dbReference type="FunFam" id="3.30.160.60:FF:000193">
    <property type="entry name" value="Zinc finger protein 300"/>
    <property type="match status" value="1"/>
</dbReference>
<dbReference type="PANTHER" id="PTHR14196">
    <property type="entry name" value="ODD-SKIPPED - RELATED"/>
    <property type="match status" value="1"/>
</dbReference>
<feature type="domain" description="C2H2-type" evidence="13">
    <location>
        <begin position="437"/>
        <end position="464"/>
    </location>
</feature>
<dbReference type="FunFam" id="3.30.160.60:FF:000065">
    <property type="entry name" value="B-cell CLL/lymphoma 6, member B"/>
    <property type="match status" value="1"/>
</dbReference>
<keyword evidence="9" id="KW-0804">Transcription</keyword>
<evidence type="ECO:0000256" key="4">
    <source>
        <dbReference type="ARBA" id="ARBA00022737"/>
    </source>
</evidence>
<keyword evidence="10" id="KW-0539">Nucleus</keyword>
<evidence type="ECO:0000256" key="11">
    <source>
        <dbReference type="PROSITE-ProRule" id="PRU00042"/>
    </source>
</evidence>
<evidence type="ECO:0000256" key="10">
    <source>
        <dbReference type="ARBA" id="ARBA00023242"/>
    </source>
</evidence>
<reference evidence="14" key="1">
    <citation type="submission" date="2015-09" db="EMBL/GenBank/DDBJ databases">
        <title>Scylla olivacea transcriptome.</title>
        <authorList>
            <person name="Ikhwanuddin M."/>
        </authorList>
    </citation>
    <scope>NUCLEOTIDE SEQUENCE</scope>
</reference>
<evidence type="ECO:0000256" key="1">
    <source>
        <dbReference type="ARBA" id="ARBA00004123"/>
    </source>
</evidence>
<dbReference type="Pfam" id="PF15299">
    <property type="entry name" value="ALS2CR8"/>
    <property type="match status" value="1"/>
</dbReference>
<evidence type="ECO:0000259" key="13">
    <source>
        <dbReference type="PROSITE" id="PS50157"/>
    </source>
</evidence>
<keyword evidence="7" id="KW-0805">Transcription regulation</keyword>
<dbReference type="FunFam" id="3.30.160.60:FF:001480">
    <property type="entry name" value="Si:cabz01071911.3"/>
    <property type="match status" value="1"/>
</dbReference>
<dbReference type="GO" id="GO:0000977">
    <property type="term" value="F:RNA polymerase II transcription regulatory region sequence-specific DNA binding"/>
    <property type="evidence" value="ECO:0007669"/>
    <property type="project" value="TreeGrafter"/>
</dbReference>
<dbReference type="InterPro" id="IPR029309">
    <property type="entry name" value="CaRF"/>
</dbReference>